<evidence type="ECO:0000256" key="2">
    <source>
        <dbReference type="SAM" id="SignalP"/>
    </source>
</evidence>
<keyword evidence="4" id="KW-1185">Reference proteome</keyword>
<dbReference type="Proteomes" id="UP000001949">
    <property type="component" value="Unassembled WGS sequence"/>
</dbReference>
<reference evidence="3 4" key="1">
    <citation type="journal article" date="2005" name="Science">
        <title>Genome sequence of Theileria parva, a bovine pathogen that transforms lymphocytes.</title>
        <authorList>
            <person name="Gardner M.J."/>
            <person name="Bishop R."/>
            <person name="Shah T."/>
            <person name="de Villiers E.P."/>
            <person name="Carlton J.M."/>
            <person name="Hall N."/>
            <person name="Ren Q."/>
            <person name="Paulsen I.T."/>
            <person name="Pain A."/>
            <person name="Berriman M."/>
            <person name="Wilson R.J.M."/>
            <person name="Sato S."/>
            <person name="Ralph S.A."/>
            <person name="Mann D.J."/>
            <person name="Xiong Z."/>
            <person name="Shallom S.J."/>
            <person name="Weidman J."/>
            <person name="Jiang L."/>
            <person name="Lynn J."/>
            <person name="Weaver B."/>
            <person name="Shoaibi A."/>
            <person name="Domingo A.R."/>
            <person name="Wasawo D."/>
            <person name="Crabtree J."/>
            <person name="Wortman J.R."/>
            <person name="Haas B."/>
            <person name="Angiuoli S.V."/>
            <person name="Creasy T.H."/>
            <person name="Lu C."/>
            <person name="Suh B."/>
            <person name="Silva J.C."/>
            <person name="Utterback T.R."/>
            <person name="Feldblyum T.V."/>
            <person name="Pertea M."/>
            <person name="Allen J."/>
            <person name="Nierman W.C."/>
            <person name="Taracha E.L.N."/>
            <person name="Salzberg S.L."/>
            <person name="White O.R."/>
            <person name="Fitzhugh H.A."/>
            <person name="Morzaria S."/>
            <person name="Venter J.C."/>
            <person name="Fraser C.M."/>
            <person name="Nene V."/>
        </authorList>
    </citation>
    <scope>NUCLEOTIDE SEQUENCE [LARGE SCALE GENOMIC DNA]</scope>
    <source>
        <strain evidence="3 4">Muguga</strain>
    </source>
</reference>
<gene>
    <name evidence="3" type="ordered locus">TP01_0408</name>
</gene>
<evidence type="ECO:0000313" key="4">
    <source>
        <dbReference type="Proteomes" id="UP000001949"/>
    </source>
</evidence>
<accession>Q4N8Q6</accession>
<dbReference type="RefSeq" id="XP_765935.1">
    <property type="nucleotide sequence ID" value="XM_760842.1"/>
</dbReference>
<dbReference type="GeneID" id="3502920"/>
<dbReference type="VEuPathDB" id="PiroplasmaDB:TpMuguga_01g00408"/>
<feature type="chain" id="PRO_5004241345" description="SfiI-subtelomeric related protein family member" evidence="2">
    <location>
        <begin position="17"/>
        <end position="969"/>
    </location>
</feature>
<feature type="signal peptide" evidence="2">
    <location>
        <begin position="1"/>
        <end position="16"/>
    </location>
</feature>
<sequence>MLLLVKLLLLFGLLAARPPVHSVTLELTELDNDFSKTTLSYFVSSTMVRFDVKDDKVVDKVTLDNLSVWSPPDDTEKLRCAKVIYNEFGPRLVLLDSKSKYGKHELLYYIYTLNGWVLLNSVNPFNISLQENEVEKEHKSPLHLVNGDVYTNFTHKLGKTDGTVDTVKNSVVKTQQLPKAVDSGKSSDLSSLVLATTTSGNTSVNTVNSSNTVDGVDGVDIFGISGVDLSNVPEPPVCRKCTYVVDGILYTIHYFHFKTKFRRVYYEGQQLYEVPKGKHLSGSCVYSRNSKVIFVDFLLSSPGKTHFVYFEHTSAGFVKLPKEEFNERLQKYKSIPTTVDLSTFNSKTYSVTTSKRLNKRKMDESVSKVDCMLYTPNDGYVIRRVIDGDLLVLESDNDILEVLYYNLGGQKLLSMILQEGANFQYEYYTYFGDLGKWSKSSEYFYYKLIDEYVKKSEGKFSLDLKTTTNNKYLIVQKDGFLNHLSYFPTTSALVNVVYDHGRLVWTARKPRESCIFVWHQYLYNLVYVVSTCDGQHTNYHYQKNGETWSFIAYEEFRRRFSFIYSTNDVLDLKDNFVGFDVTENGNAFTIKPKHFHLISKVTYGSVVLWNSLPNLKCFSAKIIYGANSTQAYLYLKDYEGRTFTTLYKTVDNDFTKWELSYSETATLDEVGTLPTNVKVENFKDKVENKVEDSVGNALENAEKLEKLEYRLEKLEDNLEKVEEKSDNATVDTTDKVEENAEKEDKLDSKLELTDKVENRDENTLENTVDKDENRDDNTVENTVDKVDNTLENTLDKDENTVENTVDKLDSKLEATDKVDDKADVDKSVETVETTVDNGDKVVETVESIVKLVDVVDGYLGGVFDLQKMKKTEYGDYVDARKYGLNYLLFTPHPGYPVRDLRDGLETIWKSSTQECVALSVFLRDDAPVMVELFVKCSVEVSRKFFQLKFNRWYPVDSHTYDILTDSLQN</sequence>
<evidence type="ECO:0000256" key="1">
    <source>
        <dbReference type="SAM" id="MobiDB-lite"/>
    </source>
</evidence>
<evidence type="ECO:0008006" key="5">
    <source>
        <dbReference type="Google" id="ProtNLM"/>
    </source>
</evidence>
<dbReference type="EMBL" id="AAGK01000001">
    <property type="protein sequence ID" value="EAN33652.1"/>
    <property type="molecule type" value="Genomic_DNA"/>
</dbReference>
<name>Q4N8Q6_THEPA</name>
<dbReference type="Pfam" id="PF04385">
    <property type="entry name" value="FAINT"/>
    <property type="match status" value="3"/>
</dbReference>
<dbReference type="OMA" id="SEYFYYK"/>
<dbReference type="InterPro" id="IPR007480">
    <property type="entry name" value="DUF529"/>
</dbReference>
<proteinExistence type="predicted"/>
<dbReference type="AlphaFoldDB" id="Q4N8Q6"/>
<organism evidence="3 4">
    <name type="scientific">Theileria parva</name>
    <name type="common">East coast fever infection agent</name>
    <dbReference type="NCBI Taxonomy" id="5875"/>
    <lineage>
        <taxon>Eukaryota</taxon>
        <taxon>Sar</taxon>
        <taxon>Alveolata</taxon>
        <taxon>Apicomplexa</taxon>
        <taxon>Aconoidasida</taxon>
        <taxon>Piroplasmida</taxon>
        <taxon>Theileriidae</taxon>
        <taxon>Theileria</taxon>
    </lineage>
</organism>
<protein>
    <recommendedName>
        <fullName evidence="5">SfiI-subtelomeric related protein family member</fullName>
    </recommendedName>
</protein>
<feature type="region of interest" description="Disordered" evidence="1">
    <location>
        <begin position="721"/>
        <end position="779"/>
    </location>
</feature>
<keyword evidence="2" id="KW-0732">Signal</keyword>
<evidence type="ECO:0000313" key="3">
    <source>
        <dbReference type="EMBL" id="EAN33652.1"/>
    </source>
</evidence>
<dbReference type="InParanoid" id="Q4N8Q6"/>
<dbReference type="KEGG" id="tpv:TP01_0408"/>
<comment type="caution">
    <text evidence="3">The sequence shown here is derived from an EMBL/GenBank/DDBJ whole genome shotgun (WGS) entry which is preliminary data.</text>
</comment>
<dbReference type="eggNOG" id="ENOG502T5SE">
    <property type="taxonomic scope" value="Eukaryota"/>
</dbReference>